<comment type="function">
    <text evidence="1 7">Part of the ABC transporter complex PstSACB involved in phosphate import.</text>
</comment>
<keyword evidence="8" id="KW-0732">Signal</keyword>
<dbReference type="SUPFAM" id="SSF53850">
    <property type="entry name" value="Periplasmic binding protein-like II"/>
    <property type="match status" value="1"/>
</dbReference>
<keyword evidence="5 7" id="KW-0813">Transport</keyword>
<evidence type="ECO:0000256" key="6">
    <source>
        <dbReference type="ARBA" id="ARBA00022592"/>
    </source>
</evidence>
<comment type="subunit">
    <text evidence="3 7">The complex is composed of two ATP-binding proteins (PstB), two transmembrane proteins (PstC and PstA) and a solute-binding protein (PstS).</text>
</comment>
<evidence type="ECO:0000256" key="3">
    <source>
        <dbReference type="ARBA" id="ARBA00011529"/>
    </source>
</evidence>
<evidence type="ECO:0000256" key="7">
    <source>
        <dbReference type="PIRNR" id="PIRNR002756"/>
    </source>
</evidence>
<evidence type="ECO:0000256" key="4">
    <source>
        <dbReference type="ARBA" id="ARBA00021889"/>
    </source>
</evidence>
<evidence type="ECO:0000256" key="5">
    <source>
        <dbReference type="ARBA" id="ARBA00022448"/>
    </source>
</evidence>
<feature type="chain" id="PRO_5025381361" description="Phosphate-binding protein PstS" evidence="8">
    <location>
        <begin position="30"/>
        <end position="358"/>
    </location>
</feature>
<evidence type="ECO:0000256" key="2">
    <source>
        <dbReference type="ARBA" id="ARBA00008725"/>
    </source>
</evidence>
<proteinExistence type="inferred from homology"/>
<reference evidence="10 11" key="1">
    <citation type="submission" date="2020-02" db="EMBL/GenBank/DDBJ databases">
        <title>Nitrogenibacter mangrovi gen. nov., sp. nov. isolated from mangrove sediment, a denitrifying betaproteobacterium.</title>
        <authorList>
            <person name="Liao H."/>
            <person name="Tian Y."/>
        </authorList>
    </citation>
    <scope>NUCLEOTIDE SEQUENCE [LARGE SCALE GENOMIC DNA]</scope>
    <source>
        <strain evidence="10 11">M9-3-2</strain>
    </source>
</reference>
<sequence length="358" mass="38531">MTFNRCARRVAGIGLATVFALGAFDLALAGESHQIDGAGSSFAYPLYSAWAQPYAKQTDVKLNYQSVGSGAGQRQLAAGTVDFGASDAPWTPDVQMKEHIMQWPTAVGGVIPTIHLPGVKPGELVLSGPVLADIFMGKIAYWDDAAITGLNKGLKLPHKKIVTVHRSDGSGTTWIFTNYLSKVSPAWKEKLGFDKAVAWPGGVGGKGNEGVAAYVGRLDYSIGYNEYAYVLQNHMNYARMVNKAGKVVAPTAESFAAAAGNADWKGADRFDVVITDQPGEATWPISGATFVAVHVQPGEHAGRIRDVLKFFDWGFKQGGEAANRLDYVPMPKSVIEFIETEWHKQIKDAKGQALWPAS</sequence>
<dbReference type="InterPro" id="IPR005673">
    <property type="entry name" value="ABC_phos-bd_PstS"/>
</dbReference>
<dbReference type="Pfam" id="PF12849">
    <property type="entry name" value="PBP_like_2"/>
    <property type="match status" value="1"/>
</dbReference>
<evidence type="ECO:0000313" key="11">
    <source>
        <dbReference type="Proteomes" id="UP000501991"/>
    </source>
</evidence>
<name>A0A6C1B4P9_9RHOO</name>
<accession>A0A6C1B4P9</accession>
<dbReference type="EMBL" id="CP048836">
    <property type="protein sequence ID" value="QID18662.1"/>
    <property type="molecule type" value="Genomic_DNA"/>
</dbReference>
<feature type="domain" description="PBP" evidence="9">
    <location>
        <begin position="31"/>
        <end position="294"/>
    </location>
</feature>
<keyword evidence="11" id="KW-1185">Reference proteome</keyword>
<dbReference type="GO" id="GO:0035435">
    <property type="term" value="P:phosphate ion transmembrane transport"/>
    <property type="evidence" value="ECO:0007669"/>
    <property type="project" value="InterPro"/>
</dbReference>
<dbReference type="RefSeq" id="WP_173766538.1">
    <property type="nucleotide sequence ID" value="NZ_CP048836.1"/>
</dbReference>
<evidence type="ECO:0000313" key="10">
    <source>
        <dbReference type="EMBL" id="QID18662.1"/>
    </source>
</evidence>
<dbReference type="Proteomes" id="UP000501991">
    <property type="component" value="Chromosome"/>
</dbReference>
<dbReference type="PIRSF" id="PIRSF002756">
    <property type="entry name" value="PstS"/>
    <property type="match status" value="1"/>
</dbReference>
<gene>
    <name evidence="10" type="primary">pstS</name>
    <name evidence="10" type="ORF">G3580_14140</name>
</gene>
<feature type="signal peptide" evidence="8">
    <location>
        <begin position="1"/>
        <end position="29"/>
    </location>
</feature>
<dbReference type="GO" id="GO:0042301">
    <property type="term" value="F:phosphate ion binding"/>
    <property type="evidence" value="ECO:0007669"/>
    <property type="project" value="InterPro"/>
</dbReference>
<evidence type="ECO:0000256" key="1">
    <source>
        <dbReference type="ARBA" id="ARBA00002841"/>
    </source>
</evidence>
<dbReference type="NCBIfam" id="TIGR00975">
    <property type="entry name" value="3a0107s03"/>
    <property type="match status" value="1"/>
</dbReference>
<dbReference type="NCBIfam" id="NF008171">
    <property type="entry name" value="PRK10918.1"/>
    <property type="match status" value="1"/>
</dbReference>
<organism evidence="10 11">
    <name type="scientific">Nitrogeniibacter mangrovi</name>
    <dbReference type="NCBI Taxonomy" id="2016596"/>
    <lineage>
        <taxon>Bacteria</taxon>
        <taxon>Pseudomonadati</taxon>
        <taxon>Pseudomonadota</taxon>
        <taxon>Betaproteobacteria</taxon>
        <taxon>Rhodocyclales</taxon>
        <taxon>Zoogloeaceae</taxon>
        <taxon>Nitrogeniibacter</taxon>
    </lineage>
</organism>
<protein>
    <recommendedName>
        <fullName evidence="4 7">Phosphate-binding protein PstS</fullName>
    </recommendedName>
</protein>
<comment type="similarity">
    <text evidence="2 7">Belongs to the PstS family.</text>
</comment>
<dbReference type="Gene3D" id="3.40.190.10">
    <property type="entry name" value="Periplasmic binding protein-like II"/>
    <property type="match status" value="2"/>
</dbReference>
<dbReference type="GO" id="GO:0043190">
    <property type="term" value="C:ATP-binding cassette (ABC) transporter complex"/>
    <property type="evidence" value="ECO:0007669"/>
    <property type="project" value="InterPro"/>
</dbReference>
<dbReference type="PANTHER" id="PTHR42996:SF1">
    <property type="entry name" value="PHOSPHATE-BINDING PROTEIN PSTS"/>
    <property type="match status" value="1"/>
</dbReference>
<dbReference type="AlphaFoldDB" id="A0A6C1B4P9"/>
<evidence type="ECO:0000259" key="9">
    <source>
        <dbReference type="Pfam" id="PF12849"/>
    </source>
</evidence>
<dbReference type="CDD" id="cd13565">
    <property type="entry name" value="PBP2_PstS"/>
    <property type="match status" value="1"/>
</dbReference>
<keyword evidence="6 7" id="KW-0592">Phosphate transport</keyword>
<dbReference type="PANTHER" id="PTHR42996">
    <property type="entry name" value="PHOSPHATE-BINDING PROTEIN PSTS"/>
    <property type="match status" value="1"/>
</dbReference>
<dbReference type="KEGG" id="azq:G3580_14140"/>
<dbReference type="InterPro" id="IPR024370">
    <property type="entry name" value="PBP_domain"/>
</dbReference>
<dbReference type="InterPro" id="IPR050962">
    <property type="entry name" value="Phosphate-bind_PstS"/>
</dbReference>
<evidence type="ECO:0000256" key="8">
    <source>
        <dbReference type="SAM" id="SignalP"/>
    </source>
</evidence>